<feature type="region of interest" description="Disordered" evidence="6">
    <location>
        <begin position="150"/>
        <end position="183"/>
    </location>
</feature>
<evidence type="ECO:0000256" key="3">
    <source>
        <dbReference type="ARBA" id="ARBA00022741"/>
    </source>
</evidence>
<evidence type="ECO:0000256" key="1">
    <source>
        <dbReference type="ARBA" id="ARBA00022527"/>
    </source>
</evidence>
<evidence type="ECO:0000313" key="9">
    <source>
        <dbReference type="EMBL" id="KIZ04623.1"/>
    </source>
</evidence>
<dbReference type="EC" id="2.7.1.-" evidence="9"/>
<dbReference type="EMBL" id="KK100635">
    <property type="protein sequence ID" value="KIZ04623.1"/>
    <property type="molecule type" value="Genomic_DNA"/>
</dbReference>
<keyword evidence="5" id="KW-0067">ATP-binding</keyword>
<name>A0A0D2K239_9CHLO</name>
<dbReference type="PROSITE" id="PS51285">
    <property type="entry name" value="AGC_KINASE_CTER"/>
    <property type="match status" value="1"/>
</dbReference>
<dbReference type="GO" id="GO:0005524">
    <property type="term" value="F:ATP binding"/>
    <property type="evidence" value="ECO:0007669"/>
    <property type="project" value="UniProtKB-KW"/>
</dbReference>
<feature type="domain" description="Protein kinase" evidence="7">
    <location>
        <begin position="29"/>
        <end position="410"/>
    </location>
</feature>
<dbReference type="PROSITE" id="PS00108">
    <property type="entry name" value="PROTEIN_KINASE_ST"/>
    <property type="match status" value="1"/>
</dbReference>
<dbReference type="OrthoDB" id="544247at2759"/>
<keyword evidence="1" id="KW-0723">Serine/threonine-protein kinase</keyword>
<gene>
    <name evidence="9" type="ORF">MNEG_3338</name>
</gene>
<keyword evidence="3" id="KW-0547">Nucleotide-binding</keyword>
<evidence type="ECO:0000256" key="6">
    <source>
        <dbReference type="SAM" id="MobiDB-lite"/>
    </source>
</evidence>
<dbReference type="PROSITE" id="PS50011">
    <property type="entry name" value="PROTEIN_KINASE_DOM"/>
    <property type="match status" value="1"/>
</dbReference>
<keyword evidence="2 9" id="KW-0808">Transferase</keyword>
<evidence type="ECO:0000259" key="8">
    <source>
        <dbReference type="PROSITE" id="PS51285"/>
    </source>
</evidence>
<feature type="compositionally biased region" description="Acidic residues" evidence="6">
    <location>
        <begin position="160"/>
        <end position="179"/>
    </location>
</feature>
<dbReference type="InterPro" id="IPR011009">
    <property type="entry name" value="Kinase-like_dom_sf"/>
</dbReference>
<evidence type="ECO:0000259" key="7">
    <source>
        <dbReference type="PROSITE" id="PS50011"/>
    </source>
</evidence>
<organism evidence="9 10">
    <name type="scientific">Monoraphidium neglectum</name>
    <dbReference type="NCBI Taxonomy" id="145388"/>
    <lineage>
        <taxon>Eukaryota</taxon>
        <taxon>Viridiplantae</taxon>
        <taxon>Chlorophyta</taxon>
        <taxon>core chlorophytes</taxon>
        <taxon>Chlorophyceae</taxon>
        <taxon>CS clade</taxon>
        <taxon>Sphaeropleales</taxon>
        <taxon>Selenastraceae</taxon>
        <taxon>Monoraphidium</taxon>
    </lineage>
</organism>
<reference evidence="9 10" key="1">
    <citation type="journal article" date="2013" name="BMC Genomics">
        <title>Reconstruction of the lipid metabolism for the microalga Monoraphidium neglectum from its genome sequence reveals characteristics suitable for biofuel production.</title>
        <authorList>
            <person name="Bogen C."/>
            <person name="Al-Dilaimi A."/>
            <person name="Albersmeier A."/>
            <person name="Wichmann J."/>
            <person name="Grundmann M."/>
            <person name="Rupp O."/>
            <person name="Lauersen K.J."/>
            <person name="Blifernez-Klassen O."/>
            <person name="Kalinowski J."/>
            <person name="Goesmann A."/>
            <person name="Mussgnug J.H."/>
            <person name="Kruse O."/>
        </authorList>
    </citation>
    <scope>NUCLEOTIDE SEQUENCE [LARGE SCALE GENOMIC DNA]</scope>
    <source>
        <strain evidence="9 10">SAG 48.87</strain>
    </source>
</reference>
<dbReference type="Pfam" id="PF00069">
    <property type="entry name" value="Pkinase"/>
    <property type="match status" value="1"/>
</dbReference>
<dbReference type="InterPro" id="IPR000961">
    <property type="entry name" value="AGC-kinase_C"/>
</dbReference>
<dbReference type="Proteomes" id="UP000054498">
    <property type="component" value="Unassembled WGS sequence"/>
</dbReference>
<dbReference type="InterPro" id="IPR000719">
    <property type="entry name" value="Prot_kinase_dom"/>
</dbReference>
<dbReference type="STRING" id="145388.A0A0D2K239"/>
<protein>
    <submittedName>
        <fullName evidence="9">SNF1-related protein kinase catalytic subunit alpha KIN10</fullName>
        <ecNumber evidence="9">2.7.1.-</ecNumber>
    </submittedName>
</protein>
<keyword evidence="10" id="KW-1185">Reference proteome</keyword>
<keyword evidence="4 9" id="KW-0418">Kinase</keyword>
<dbReference type="SUPFAM" id="SSF56112">
    <property type="entry name" value="Protein kinase-like (PK-like)"/>
    <property type="match status" value="1"/>
</dbReference>
<proteinExistence type="predicted"/>
<evidence type="ECO:0000256" key="4">
    <source>
        <dbReference type="ARBA" id="ARBA00022777"/>
    </source>
</evidence>
<dbReference type="RefSeq" id="XP_013903642.1">
    <property type="nucleotide sequence ID" value="XM_014048188.1"/>
</dbReference>
<evidence type="ECO:0000256" key="5">
    <source>
        <dbReference type="ARBA" id="ARBA00022840"/>
    </source>
</evidence>
<feature type="region of interest" description="Disordered" evidence="6">
    <location>
        <begin position="216"/>
        <end position="253"/>
    </location>
</feature>
<evidence type="ECO:0000313" key="10">
    <source>
        <dbReference type="Proteomes" id="UP000054498"/>
    </source>
</evidence>
<sequence length="433" mass="45936">MLSDCRLAGAEVATIIDQHTIQRTALKDVLVLRRLGEGAYAYVDLVAVGAAAPKLCAGKLLLPPPPLPASAPPCALSRWSSAAEAARGPIKPTPPCMFSKQKAAYAHCAGSPFVVQLLAAKAGRGGHMLLLLEFAEHGSLAERLLLDTPQHHGTQQQPEPECEEGSDGEQEDGEGEDGGSEQVDSGDLVIEIAVSSDDPQPDSVRHGTILENAVQQPDARPPPLSSGHPQRCAAPRPLADAQPPPPPPLPRGGIAEPAARFYAACALLALEWMHGRRMVHRDVKPDNMLLFSCGYLKLSDLGACCIVPTGHAPTTRTGTPAYMAPEVKAALPQCGAADLWSLGVTLWELVAGRLPGWAEDEGGHSGLDFPQHFSQARAGAAELRCLLTRLLSHDPSGRPCVAKARAHGWFDGFDWEALRERRMAAPPVPFLGA</sequence>
<dbReference type="GeneID" id="25736216"/>
<dbReference type="Gene3D" id="1.10.510.10">
    <property type="entry name" value="Transferase(Phosphotransferase) domain 1"/>
    <property type="match status" value="1"/>
</dbReference>
<dbReference type="InterPro" id="IPR008271">
    <property type="entry name" value="Ser/Thr_kinase_AS"/>
</dbReference>
<dbReference type="GO" id="GO:0004674">
    <property type="term" value="F:protein serine/threonine kinase activity"/>
    <property type="evidence" value="ECO:0007669"/>
    <property type="project" value="UniProtKB-KW"/>
</dbReference>
<dbReference type="SMART" id="SM00220">
    <property type="entry name" value="S_TKc"/>
    <property type="match status" value="1"/>
</dbReference>
<evidence type="ECO:0000256" key="2">
    <source>
        <dbReference type="ARBA" id="ARBA00022679"/>
    </source>
</evidence>
<accession>A0A0D2K239</accession>
<feature type="domain" description="AGC-kinase C-terminal" evidence="8">
    <location>
        <begin position="411"/>
        <end position="433"/>
    </location>
</feature>
<dbReference type="AlphaFoldDB" id="A0A0D2K239"/>
<dbReference type="PANTHER" id="PTHR24353">
    <property type="entry name" value="CYCLIC NUCLEOTIDE-DEPENDENT PROTEIN KINASE"/>
    <property type="match status" value="1"/>
</dbReference>
<dbReference type="KEGG" id="mng:MNEG_3338"/>
<dbReference type="PANTHER" id="PTHR24353:SF147">
    <property type="entry name" value="CGMP-DEPENDENT SERINE_THREONIN PROTEIN KINASE-RELATED"/>
    <property type="match status" value="1"/>
</dbReference>